<comment type="caution">
    <text evidence="3">The sequence shown here is derived from an EMBL/GenBank/DDBJ whole genome shotgun (WGS) entry which is preliminary data.</text>
</comment>
<name>A0ABQ0SMU6_NOVHA</name>
<dbReference type="EMBL" id="BJNN01000199">
    <property type="protein sequence ID" value="GEC65286.1"/>
    <property type="molecule type" value="Genomic_DNA"/>
</dbReference>
<dbReference type="Pfam" id="PF16747">
    <property type="entry name" value="Adhesin_E"/>
    <property type="match status" value="1"/>
</dbReference>
<feature type="chain" id="PRO_5046737099" description="Surface-adhesin protein E-like domain-containing protein" evidence="1">
    <location>
        <begin position="40"/>
        <end position="210"/>
    </location>
</feature>
<feature type="domain" description="Surface-adhesin protein E-like" evidence="2">
    <location>
        <begin position="112"/>
        <end position="202"/>
    </location>
</feature>
<evidence type="ECO:0000256" key="1">
    <source>
        <dbReference type="SAM" id="SignalP"/>
    </source>
</evidence>
<proteinExistence type="predicted"/>
<feature type="signal peptide" evidence="1">
    <location>
        <begin position="1"/>
        <end position="39"/>
    </location>
</feature>
<dbReference type="Proteomes" id="UP000319478">
    <property type="component" value="Unassembled WGS sequence"/>
</dbReference>
<organism evidence="3 4">
    <name type="scientific">Novacetimonas hansenii</name>
    <name type="common">Komagataeibacter hansenii</name>
    <dbReference type="NCBI Taxonomy" id="436"/>
    <lineage>
        <taxon>Bacteria</taxon>
        <taxon>Pseudomonadati</taxon>
        <taxon>Pseudomonadota</taxon>
        <taxon>Alphaproteobacteria</taxon>
        <taxon>Acetobacterales</taxon>
        <taxon>Acetobacteraceae</taxon>
        <taxon>Novacetimonas</taxon>
    </lineage>
</organism>
<dbReference type="InterPro" id="IPR031939">
    <property type="entry name" value="Adhesin_E-like"/>
</dbReference>
<accession>A0ABQ0SMU6</accession>
<evidence type="ECO:0000313" key="3">
    <source>
        <dbReference type="EMBL" id="GEC65286.1"/>
    </source>
</evidence>
<gene>
    <name evidence="3" type="ORF">GHA01_31350</name>
</gene>
<reference evidence="3 4" key="1">
    <citation type="submission" date="2019-06" db="EMBL/GenBank/DDBJ databases">
        <title>Whole genome shotgun sequence of Komagataeibacter hansenii NBRC 14820.</title>
        <authorList>
            <person name="Hosoyama A."/>
            <person name="Uohara A."/>
            <person name="Ohji S."/>
            <person name="Ichikawa N."/>
        </authorList>
    </citation>
    <scope>NUCLEOTIDE SEQUENCE [LARGE SCALE GENOMIC DNA]</scope>
    <source>
        <strain evidence="3 4">NBRC 14820</strain>
    </source>
</reference>
<protein>
    <recommendedName>
        <fullName evidence="2">Surface-adhesin protein E-like domain-containing protein</fullName>
    </recommendedName>
</protein>
<keyword evidence="1" id="KW-0732">Signal</keyword>
<evidence type="ECO:0000313" key="4">
    <source>
        <dbReference type="Proteomes" id="UP000319478"/>
    </source>
</evidence>
<sequence>MKDRVAFAMASKVMWATMMMAPAMSAIMISAAGAPAAWAAPAIVSPVSATPVIAIPARVSPAAVPPVVVSAAATTGAAAPVTAPPVTTSPASASHVPGTDPAPVLQKLPPYQNKVTEYIDRSSIRVHGNHASATFMQDFDDEMVSHGLPFASVRFSVMYNCAANTYRTLSYATWSGHMGKGRKLADGPVPRGEMTVDPSLEDGRRIACGR</sequence>
<keyword evidence="4" id="KW-1185">Reference proteome</keyword>
<evidence type="ECO:0000259" key="2">
    <source>
        <dbReference type="Pfam" id="PF16747"/>
    </source>
</evidence>